<proteinExistence type="inferred from homology"/>
<keyword evidence="4" id="KW-1185">Reference proteome</keyword>
<feature type="domain" description="AB hydrolase-1" evidence="2">
    <location>
        <begin position="19"/>
        <end position="255"/>
    </location>
</feature>
<evidence type="ECO:0000313" key="4">
    <source>
        <dbReference type="Proteomes" id="UP000516370"/>
    </source>
</evidence>
<sequence length="272" mass="30287">MNVLHRNNVHVSTHHVNKPTLLYAHGFGCSQAMWNNVIPAFKEKAKQISFDFVGSGQSDIADYSFERYRRLEGYAQDVIEICDALKLDSDVIFIGHSVSCSIGVLVANERPNLFKKMIFLGPSPCFLNMPPDYQGGFERADLEGLLELMDQNYLGWASYLGPVVAGTDADPKISGQLSDSFCSTDPIITRHFAKATFFSDNREDFTKLEVPSLILQHKEDALASVEVGKFLHQHIPNSTLQILDVAGHAAHMSHPHLVIDAIEEYLRSDLPA</sequence>
<dbReference type="EMBL" id="CP061081">
    <property type="protein sequence ID" value="QNT05184.1"/>
    <property type="molecule type" value="Genomic_DNA"/>
</dbReference>
<dbReference type="Gene3D" id="3.40.50.1820">
    <property type="entry name" value="alpha/beta hydrolase"/>
    <property type="match status" value="1"/>
</dbReference>
<dbReference type="GO" id="GO:0016787">
    <property type="term" value="F:hydrolase activity"/>
    <property type="evidence" value="ECO:0007669"/>
    <property type="project" value="UniProtKB-KW"/>
</dbReference>
<evidence type="ECO:0000313" key="3">
    <source>
        <dbReference type="EMBL" id="QNT05184.1"/>
    </source>
</evidence>
<accession>A0A7H1J3W8</accession>
<keyword evidence="3" id="KW-0378">Hydrolase</keyword>
<comment type="similarity">
    <text evidence="1">Belongs to the AB hydrolase superfamily.</text>
</comment>
<name>A0A7H1J3W8_9GAMM</name>
<evidence type="ECO:0000259" key="2">
    <source>
        <dbReference type="Pfam" id="PF00561"/>
    </source>
</evidence>
<dbReference type="OrthoDB" id="8680283at2"/>
<dbReference type="InterPro" id="IPR029058">
    <property type="entry name" value="AB_hydrolase_fold"/>
</dbReference>
<evidence type="ECO:0000256" key="1">
    <source>
        <dbReference type="ARBA" id="ARBA00008645"/>
    </source>
</evidence>
<dbReference type="RefSeq" id="WP_111605603.1">
    <property type="nucleotide sequence ID" value="NZ_BMLJ01000001.1"/>
</dbReference>
<dbReference type="PANTHER" id="PTHR43039">
    <property type="entry name" value="ESTERASE-RELATED"/>
    <property type="match status" value="1"/>
</dbReference>
<organism evidence="3 4">
    <name type="scientific">Marinomonas arctica</name>
    <dbReference type="NCBI Taxonomy" id="383750"/>
    <lineage>
        <taxon>Bacteria</taxon>
        <taxon>Pseudomonadati</taxon>
        <taxon>Pseudomonadota</taxon>
        <taxon>Gammaproteobacteria</taxon>
        <taxon>Oceanospirillales</taxon>
        <taxon>Oceanospirillaceae</taxon>
        <taxon>Marinomonas</taxon>
    </lineage>
</organism>
<protein>
    <submittedName>
        <fullName evidence="3">Alpha/beta hydrolase</fullName>
    </submittedName>
</protein>
<dbReference type="SUPFAM" id="SSF53474">
    <property type="entry name" value="alpha/beta-Hydrolases"/>
    <property type="match status" value="1"/>
</dbReference>
<dbReference type="Proteomes" id="UP000516370">
    <property type="component" value="Chromosome"/>
</dbReference>
<gene>
    <name evidence="3" type="ORF">IBG28_16035</name>
</gene>
<reference evidence="3 4" key="1">
    <citation type="submission" date="2020-09" db="EMBL/GenBank/DDBJ databases">
        <title>Complete genome sequence of an Arctic sea ice bacterium Marinomonas arctica BSI20414.</title>
        <authorList>
            <person name="Liao L."/>
            <person name="Chen B."/>
        </authorList>
    </citation>
    <scope>NUCLEOTIDE SEQUENCE [LARGE SCALE GENOMIC DNA]</scope>
    <source>
        <strain evidence="3 4">BSI20414</strain>
    </source>
</reference>
<dbReference type="AlphaFoldDB" id="A0A7H1J3W8"/>
<dbReference type="Pfam" id="PF00561">
    <property type="entry name" value="Abhydrolase_1"/>
    <property type="match status" value="1"/>
</dbReference>
<dbReference type="InterPro" id="IPR000073">
    <property type="entry name" value="AB_hydrolase_1"/>
</dbReference>
<dbReference type="KEGG" id="mard:IBG28_16035"/>